<dbReference type="GO" id="GO:0008168">
    <property type="term" value="F:methyltransferase activity"/>
    <property type="evidence" value="ECO:0007669"/>
    <property type="project" value="UniProtKB-KW"/>
</dbReference>
<dbReference type="Gene3D" id="3.40.50.150">
    <property type="entry name" value="Vaccinia Virus protein VP39"/>
    <property type="match status" value="1"/>
</dbReference>
<accession>A0ABT2BIV3</accession>
<dbReference type="Pfam" id="PF01209">
    <property type="entry name" value="Ubie_methyltran"/>
    <property type="match status" value="1"/>
</dbReference>
<proteinExistence type="predicted"/>
<dbReference type="EMBL" id="JANUGV010000002">
    <property type="protein sequence ID" value="MCS0608438.1"/>
    <property type="molecule type" value="Genomic_DNA"/>
</dbReference>
<dbReference type="CDD" id="cd02440">
    <property type="entry name" value="AdoMet_MTases"/>
    <property type="match status" value="1"/>
</dbReference>
<organism evidence="3 4">
    <name type="scientific">Massilia solisilvae</name>
    <dbReference type="NCBI Taxonomy" id="1811225"/>
    <lineage>
        <taxon>Bacteria</taxon>
        <taxon>Pseudomonadati</taxon>
        <taxon>Pseudomonadota</taxon>
        <taxon>Betaproteobacteria</taxon>
        <taxon>Burkholderiales</taxon>
        <taxon>Oxalobacteraceae</taxon>
        <taxon>Telluria group</taxon>
        <taxon>Massilia</taxon>
    </lineage>
</organism>
<evidence type="ECO:0000256" key="2">
    <source>
        <dbReference type="SAM" id="SignalP"/>
    </source>
</evidence>
<gene>
    <name evidence="3" type="ORF">NX773_09715</name>
</gene>
<dbReference type="PROSITE" id="PS51257">
    <property type="entry name" value="PROKAR_LIPOPROTEIN"/>
    <property type="match status" value="1"/>
</dbReference>
<dbReference type="Proteomes" id="UP001205861">
    <property type="component" value="Unassembled WGS sequence"/>
</dbReference>
<sequence>MQQKHRLAQAVLALAACGLLGQSLAEPAAAPQGQSQYAQAIASPARTDDDRKSDDKRKPAEFLAFAKVRPGMKVLDLAAGGGTTSALLAAAVAPGGEVWAQTFKPSAKIDQRIASGKVPNLHAVVASIDNPIAKDMPPLDLVTINMSYHDVVNAPVDRAAMNKRIYDALKPGGYYVVIDNSAKNGSGLSATKTLHRIDEATVIEEVTKAGFKVDAKSDFLRAPSDPREQPFWEMKGAPDDKFAIRFVK</sequence>
<keyword evidence="3" id="KW-0808">Transferase</keyword>
<feature type="chain" id="PRO_5045681237" evidence="2">
    <location>
        <begin position="26"/>
        <end position="248"/>
    </location>
</feature>
<evidence type="ECO:0000256" key="1">
    <source>
        <dbReference type="SAM" id="MobiDB-lite"/>
    </source>
</evidence>
<dbReference type="SUPFAM" id="SSF53335">
    <property type="entry name" value="S-adenosyl-L-methionine-dependent methyltransferases"/>
    <property type="match status" value="1"/>
</dbReference>
<dbReference type="GO" id="GO:0032259">
    <property type="term" value="P:methylation"/>
    <property type="evidence" value="ECO:0007669"/>
    <property type="project" value="UniProtKB-KW"/>
</dbReference>
<dbReference type="RefSeq" id="WP_258856136.1">
    <property type="nucleotide sequence ID" value="NZ_JANUGV010000002.1"/>
</dbReference>
<evidence type="ECO:0000313" key="3">
    <source>
        <dbReference type="EMBL" id="MCS0608438.1"/>
    </source>
</evidence>
<feature type="compositionally biased region" description="Basic and acidic residues" evidence="1">
    <location>
        <begin position="46"/>
        <end position="56"/>
    </location>
</feature>
<comment type="caution">
    <text evidence="3">The sequence shown here is derived from an EMBL/GenBank/DDBJ whole genome shotgun (WGS) entry which is preliminary data.</text>
</comment>
<dbReference type="InterPro" id="IPR029063">
    <property type="entry name" value="SAM-dependent_MTases_sf"/>
</dbReference>
<keyword evidence="4" id="KW-1185">Reference proteome</keyword>
<reference evidence="3 4" key="1">
    <citation type="submission" date="2022-08" db="EMBL/GenBank/DDBJ databases">
        <title>Reclassification of Massilia species as members of the genera Telluria, Duganella, Pseudoduganella, Mokoshia gen. nov. and Zemynaea gen. nov. using orthogonal and non-orthogonal genome-based approaches.</title>
        <authorList>
            <person name="Bowman J.P."/>
        </authorList>
    </citation>
    <scope>NUCLEOTIDE SEQUENCE [LARGE SCALE GENOMIC DNA]</scope>
    <source>
        <strain evidence="3 4">JCM 31607</strain>
    </source>
</reference>
<evidence type="ECO:0000313" key="4">
    <source>
        <dbReference type="Proteomes" id="UP001205861"/>
    </source>
</evidence>
<keyword evidence="3" id="KW-0489">Methyltransferase</keyword>
<protein>
    <submittedName>
        <fullName evidence="3">Class I SAM-dependent methyltransferase</fullName>
        <ecNumber evidence="3">2.1.1.-</ecNumber>
    </submittedName>
</protein>
<keyword evidence="2" id="KW-0732">Signal</keyword>
<dbReference type="EC" id="2.1.1.-" evidence="3"/>
<name>A0ABT2BIV3_9BURK</name>
<feature type="signal peptide" evidence="2">
    <location>
        <begin position="1"/>
        <end position="25"/>
    </location>
</feature>
<feature type="region of interest" description="Disordered" evidence="1">
    <location>
        <begin position="30"/>
        <end position="56"/>
    </location>
</feature>